<evidence type="ECO:0000256" key="5">
    <source>
        <dbReference type="SAM" id="Phobius"/>
    </source>
</evidence>
<feature type="transmembrane region" description="Helical" evidence="5">
    <location>
        <begin position="34"/>
        <end position="54"/>
    </location>
</feature>
<dbReference type="EMBL" id="LZKG01000146">
    <property type="protein sequence ID" value="OBI25739.1"/>
    <property type="molecule type" value="Genomic_DNA"/>
</dbReference>
<protein>
    <recommendedName>
        <fullName evidence="6">O-antigen ligase-related domain-containing protein</fullName>
    </recommendedName>
</protein>
<evidence type="ECO:0000256" key="4">
    <source>
        <dbReference type="ARBA" id="ARBA00023136"/>
    </source>
</evidence>
<evidence type="ECO:0000256" key="1">
    <source>
        <dbReference type="ARBA" id="ARBA00004141"/>
    </source>
</evidence>
<comment type="subcellular location">
    <subcellularLocation>
        <location evidence="1">Membrane</location>
        <topology evidence="1">Multi-pass membrane protein</topology>
    </subcellularLocation>
</comment>
<reference evidence="8" key="1">
    <citation type="submission" date="2016-06" db="EMBL/GenBank/DDBJ databases">
        <authorList>
            <person name="Sutton G."/>
            <person name="Brinkac L."/>
            <person name="Sanka R."/>
            <person name="Adams M."/>
            <person name="Lau E."/>
            <person name="Sam S."/>
            <person name="Sreng N."/>
            <person name="Him V."/>
            <person name="Kerleguer A."/>
            <person name="Cheng S."/>
        </authorList>
    </citation>
    <scope>NUCLEOTIDE SEQUENCE [LARGE SCALE GENOMIC DNA]</scope>
    <source>
        <strain evidence="8">E1876</strain>
    </source>
</reference>
<keyword evidence="4 5" id="KW-0472">Membrane</keyword>
<dbReference type="Proteomes" id="UP000093943">
    <property type="component" value="Unassembled WGS sequence"/>
</dbReference>
<dbReference type="GO" id="GO:0016020">
    <property type="term" value="C:membrane"/>
    <property type="evidence" value="ECO:0007669"/>
    <property type="project" value="UniProtKB-SubCell"/>
</dbReference>
<feature type="transmembrane region" description="Helical" evidence="5">
    <location>
        <begin position="142"/>
        <end position="163"/>
    </location>
</feature>
<feature type="transmembrane region" description="Helical" evidence="5">
    <location>
        <begin position="361"/>
        <end position="378"/>
    </location>
</feature>
<keyword evidence="3 5" id="KW-1133">Transmembrane helix</keyword>
<dbReference type="InterPro" id="IPR007016">
    <property type="entry name" value="O-antigen_ligase-rel_domated"/>
</dbReference>
<feature type="transmembrane region" description="Helical" evidence="5">
    <location>
        <begin position="258"/>
        <end position="278"/>
    </location>
</feature>
<keyword evidence="2 5" id="KW-0812">Transmembrane</keyword>
<organism evidence="7 8">
    <name type="scientific">Mycolicibacter sinensis (strain JDM601)</name>
    <name type="common">Mycobacterium sinense</name>
    <dbReference type="NCBI Taxonomy" id="875328"/>
    <lineage>
        <taxon>Bacteria</taxon>
        <taxon>Bacillati</taxon>
        <taxon>Actinomycetota</taxon>
        <taxon>Actinomycetes</taxon>
        <taxon>Mycobacteriales</taxon>
        <taxon>Mycobacteriaceae</taxon>
        <taxon>Mycolicibacter</taxon>
    </lineage>
</organism>
<gene>
    <name evidence="7" type="ORF">A5710_08640</name>
</gene>
<name>A0A1A2XJ25_MYCSD</name>
<evidence type="ECO:0000259" key="6">
    <source>
        <dbReference type="Pfam" id="PF04932"/>
    </source>
</evidence>
<feature type="transmembrane region" description="Helical" evidence="5">
    <location>
        <begin position="334"/>
        <end position="354"/>
    </location>
</feature>
<feature type="transmembrane region" description="Helical" evidence="5">
    <location>
        <begin position="66"/>
        <end position="85"/>
    </location>
</feature>
<feature type="transmembrane region" description="Helical" evidence="5">
    <location>
        <begin position="91"/>
        <end position="111"/>
    </location>
</feature>
<dbReference type="OrthoDB" id="4763872at2"/>
<feature type="transmembrane region" description="Helical" evidence="5">
    <location>
        <begin position="224"/>
        <end position="246"/>
    </location>
</feature>
<dbReference type="RefSeq" id="WP_064920066.1">
    <property type="nucleotide sequence ID" value="NZ_LZJK01000020.1"/>
</dbReference>
<evidence type="ECO:0000313" key="8">
    <source>
        <dbReference type="Proteomes" id="UP000093943"/>
    </source>
</evidence>
<dbReference type="Pfam" id="PF04932">
    <property type="entry name" value="Wzy_C"/>
    <property type="match status" value="1"/>
</dbReference>
<evidence type="ECO:0000256" key="3">
    <source>
        <dbReference type="ARBA" id="ARBA00022989"/>
    </source>
</evidence>
<feature type="transmembrane region" description="Helical" evidence="5">
    <location>
        <begin position="384"/>
        <end position="401"/>
    </location>
</feature>
<feature type="domain" description="O-antigen ligase-related" evidence="6">
    <location>
        <begin position="224"/>
        <end position="346"/>
    </location>
</feature>
<comment type="caution">
    <text evidence="7">The sequence shown here is derived from an EMBL/GenBank/DDBJ whole genome shotgun (WGS) entry which is preliminary data.</text>
</comment>
<feature type="transmembrane region" description="Helical" evidence="5">
    <location>
        <begin position="194"/>
        <end position="212"/>
    </location>
</feature>
<evidence type="ECO:0000256" key="2">
    <source>
        <dbReference type="ARBA" id="ARBA00022692"/>
    </source>
</evidence>
<proteinExistence type="predicted"/>
<dbReference type="AlphaFoldDB" id="A0A1A2XJ25"/>
<sequence length="423" mass="45379">MTLLILLAATAAIWMAVGDPRVLLRGEDRFTVAWVFLVAAWPFITVYVVGPLIWASPDQAGRLFPALQYTPGAICSVVGVVRGLRDSRTQVSLPAVLTGTTLLFAAVSVWFSGRVQVLNFLMAGALFMGVVLKRGVTPVRTLSVAALVSLSTMSAAVTFAVVVNPGRVLTHCRLDKCGVVTQVLTSSLSANGNVLGIATVLLIPFACASLTLRRCLVLLTGVGAFQLLTMSRTAIFALMTASVALLLIKSRQSLRWQLAVASTALAVGFCASFFPLVVNFSGSSYAERGYVWQAGREAIGQAPLFGHGPSYWWLIAQNALFDVNYSPHNGWYDIVISVGAWGVLVIVVGVIVQLATTASAALPYLFTYYACVLSINVFESVYVPYFLGIMPIAALLPLMLYESKPAADREREAALTDAFDHQT</sequence>
<evidence type="ECO:0000313" key="7">
    <source>
        <dbReference type="EMBL" id="OBI25739.1"/>
    </source>
</evidence>
<accession>A0A1A2XJ25</accession>